<keyword evidence="1" id="KW-1133">Transmembrane helix</keyword>
<organism evidence="2 3">
    <name type="scientific">Flavobacterium litorale</name>
    <dbReference type="NCBI Taxonomy" id="2856519"/>
    <lineage>
        <taxon>Bacteria</taxon>
        <taxon>Pseudomonadati</taxon>
        <taxon>Bacteroidota</taxon>
        <taxon>Flavobacteriia</taxon>
        <taxon>Flavobacteriales</taxon>
        <taxon>Flavobacteriaceae</taxon>
        <taxon>Flavobacterium</taxon>
    </lineage>
</organism>
<name>A0ABX8V4T7_9FLAO</name>
<protein>
    <recommendedName>
        <fullName evidence="4">Chloroplast import component protein (Tic20)</fullName>
    </recommendedName>
</protein>
<evidence type="ECO:0000256" key="1">
    <source>
        <dbReference type="SAM" id="Phobius"/>
    </source>
</evidence>
<feature type="transmembrane region" description="Helical" evidence="1">
    <location>
        <begin position="64"/>
        <end position="86"/>
    </location>
</feature>
<dbReference type="Proteomes" id="UP000825381">
    <property type="component" value="Chromosome"/>
</dbReference>
<accession>A0ABX8V4T7</accession>
<sequence length="107" mass="12117">MNSITEEGKKIAIISYVTIFGAVIAMVMNNEKKHHFASFHIRQSLGVILTFFALGYPVGTFDSWMVTGPFYIFFFVLWLYGFLGALQGKMNLIPLLGNLFQKIFKGL</sequence>
<proteinExistence type="predicted"/>
<gene>
    <name evidence="2" type="ORF">K1I41_09885</name>
</gene>
<feature type="transmembrane region" description="Helical" evidence="1">
    <location>
        <begin position="41"/>
        <end position="58"/>
    </location>
</feature>
<reference evidence="2 3" key="1">
    <citation type="submission" date="2021-07" db="EMBL/GenBank/DDBJ databases">
        <title>Flavobacterium WSW3-B6 sp.nov, isolated from seaweed.</title>
        <authorList>
            <person name="Muhammad N."/>
            <person name="Ho H."/>
            <person name="Lee Y.-J."/>
            <person name="Nguyen T."/>
            <person name="Ho J."/>
            <person name="Kim S.-G."/>
        </authorList>
    </citation>
    <scope>NUCLEOTIDE SEQUENCE [LARGE SCALE GENOMIC DNA]</scope>
    <source>
        <strain evidence="2 3">WSW3-B6</strain>
    </source>
</reference>
<keyword evidence="1" id="KW-0812">Transmembrane</keyword>
<evidence type="ECO:0008006" key="4">
    <source>
        <dbReference type="Google" id="ProtNLM"/>
    </source>
</evidence>
<dbReference type="RefSeq" id="WP_220640191.1">
    <property type="nucleotide sequence ID" value="NZ_CP080429.1"/>
</dbReference>
<feature type="transmembrane region" description="Helical" evidence="1">
    <location>
        <begin position="12"/>
        <end position="29"/>
    </location>
</feature>
<keyword evidence="3" id="KW-1185">Reference proteome</keyword>
<evidence type="ECO:0000313" key="2">
    <source>
        <dbReference type="EMBL" id="QYJ67846.1"/>
    </source>
</evidence>
<dbReference type="EMBL" id="CP080429">
    <property type="protein sequence ID" value="QYJ67846.1"/>
    <property type="molecule type" value="Genomic_DNA"/>
</dbReference>
<evidence type="ECO:0000313" key="3">
    <source>
        <dbReference type="Proteomes" id="UP000825381"/>
    </source>
</evidence>
<keyword evidence="1" id="KW-0472">Membrane</keyword>